<proteinExistence type="predicted"/>
<dbReference type="SUPFAM" id="SSF53756">
    <property type="entry name" value="UDP-Glycosyltransferase/glycogen phosphorylase"/>
    <property type="match status" value="1"/>
</dbReference>
<gene>
    <name evidence="1" type="ORF">JFN88_02830</name>
</gene>
<reference evidence="1" key="1">
    <citation type="submission" date="2020-12" db="EMBL/GenBank/DDBJ databases">
        <authorList>
            <person name="Huq M.A."/>
        </authorList>
    </citation>
    <scope>NUCLEOTIDE SEQUENCE</scope>
    <source>
        <strain evidence="1">MAHUQ-46</strain>
    </source>
</reference>
<dbReference type="AlphaFoldDB" id="A0A934IVV4"/>
<dbReference type="Proteomes" id="UP000640274">
    <property type="component" value="Unassembled WGS sequence"/>
</dbReference>
<protein>
    <submittedName>
        <fullName evidence="1">Glycosyltransferase</fullName>
    </submittedName>
</protein>
<keyword evidence="2" id="KW-1185">Reference proteome</keyword>
<comment type="caution">
    <text evidence="1">The sequence shown here is derived from an EMBL/GenBank/DDBJ whole genome shotgun (WGS) entry which is preliminary data.</text>
</comment>
<organism evidence="1 2">
    <name type="scientific">Paenibacillus roseus</name>
    <dbReference type="NCBI Taxonomy" id="2798579"/>
    <lineage>
        <taxon>Bacteria</taxon>
        <taxon>Bacillati</taxon>
        <taxon>Bacillota</taxon>
        <taxon>Bacilli</taxon>
        <taxon>Bacillales</taxon>
        <taxon>Paenibacillaceae</taxon>
        <taxon>Paenibacillus</taxon>
    </lineage>
</organism>
<accession>A0A934IVV4</accession>
<sequence>MNEGIDYFIVAPTSWEKEGLKYRRHRLAELLWSKDNTRHIYWIYPDHDSFTSNSVQNHPKVTQISLPYGRGMFRYVGNMCNALIRNPLKPYLAGSGRKVLFFTYPYFSQLISLSHWERVVYDCSDYWCGTWVPKTGLRGMVQQFKAYMIRRTENRISSRVNLGFATSEFLAAHIQRQSKKSFKVIENGVEFDLFKQASPVREEEIEQIQGVKLGFVGGLKAKIDFDLLLEVSLLKPEWNFLLIGPAHGTIEDFEALKGRSNIFFLGGKSPETVPGYMKALDVGLMPYKNIAYNRAVSPLKMFEYLAVQIPVVGCGLPTTDKYQETGVYYHTACKADEFVRACEEALQLKDKEVYRLKRIRRAQENDWQTKLETIYRSI</sequence>
<evidence type="ECO:0000313" key="2">
    <source>
        <dbReference type="Proteomes" id="UP000640274"/>
    </source>
</evidence>
<evidence type="ECO:0000313" key="1">
    <source>
        <dbReference type="EMBL" id="MBJ6360256.1"/>
    </source>
</evidence>
<name>A0A934IVV4_9BACL</name>
<dbReference type="EMBL" id="JAELUP010000005">
    <property type="protein sequence ID" value="MBJ6360256.1"/>
    <property type="molecule type" value="Genomic_DNA"/>
</dbReference>
<dbReference type="RefSeq" id="WP_199017769.1">
    <property type="nucleotide sequence ID" value="NZ_JAELUP010000005.1"/>
</dbReference>
<dbReference type="Gene3D" id="3.40.50.2000">
    <property type="entry name" value="Glycogen Phosphorylase B"/>
    <property type="match status" value="1"/>
</dbReference>
<dbReference type="Pfam" id="PF13692">
    <property type="entry name" value="Glyco_trans_1_4"/>
    <property type="match status" value="1"/>
</dbReference>